<organism evidence="2 3">
    <name type="scientific">Scytalidium lignicola</name>
    <name type="common">Hyphomycete</name>
    <dbReference type="NCBI Taxonomy" id="5539"/>
    <lineage>
        <taxon>Eukaryota</taxon>
        <taxon>Fungi</taxon>
        <taxon>Dikarya</taxon>
        <taxon>Ascomycota</taxon>
        <taxon>Pezizomycotina</taxon>
        <taxon>Leotiomycetes</taxon>
        <taxon>Leotiomycetes incertae sedis</taxon>
        <taxon>Scytalidium</taxon>
    </lineage>
</organism>
<gene>
    <name evidence="2" type="ORF">B7463_g817</name>
</gene>
<dbReference type="OrthoDB" id="3599743at2759"/>
<protein>
    <submittedName>
        <fullName evidence="2">Uncharacterized protein</fullName>
    </submittedName>
</protein>
<evidence type="ECO:0000313" key="3">
    <source>
        <dbReference type="Proteomes" id="UP000258309"/>
    </source>
</evidence>
<name>A0A3E2HQD5_SCYLI</name>
<dbReference type="AlphaFoldDB" id="A0A3E2HQD5"/>
<dbReference type="EMBL" id="NCSJ02000007">
    <property type="protein sequence ID" value="RFU35579.1"/>
    <property type="molecule type" value="Genomic_DNA"/>
</dbReference>
<evidence type="ECO:0000256" key="1">
    <source>
        <dbReference type="SAM" id="MobiDB-lite"/>
    </source>
</evidence>
<sequence length="425" mass="47689">MSGKRLDKVAHTRYPDIDAFGPVTFSRTQHKLPTPEAIITRLQNYNFQNQVFEVLQNLAEDMILYGRHGKKLLPLGQMGAREYHLQLFGLSQTSLNDNDELGRLPLFKASCFLSHLKATSKMDNSKIHHRILPLGILLVNGSQVPWIIVMNQDHILWSLHPASIHHKDIIIEGMDINNVSDSLGNHISLAPFSWARNCPENGIPFNADDPSCVYNLGSVSRLSNVLKQPKQRIRIEGKHCLSQWTTSPLWTRRENPASMGILYSLELTHVGGIIRKTTYTLGLLLVDSIPVPWIILIDSAHVLWTLHPNRIDPSDDIRHSYLADPDEDEDASGRDDFASSEVLDGSGRNIAPSPFGFPGHVVVYELGKINIMEKALDLAMDMVRYFVGREQGIEHQWTAYLEGLSNSSAFRLVFSIKTGSMDMGG</sequence>
<feature type="region of interest" description="Disordered" evidence="1">
    <location>
        <begin position="318"/>
        <end position="338"/>
    </location>
</feature>
<reference evidence="2 3" key="1">
    <citation type="submission" date="2018-05" db="EMBL/GenBank/DDBJ databases">
        <title>Draft genome sequence of Scytalidium lignicola DSM 105466, a ubiquitous saprotrophic fungus.</title>
        <authorList>
            <person name="Buettner E."/>
            <person name="Gebauer A.M."/>
            <person name="Hofrichter M."/>
            <person name="Liers C."/>
            <person name="Kellner H."/>
        </authorList>
    </citation>
    <scope>NUCLEOTIDE SEQUENCE [LARGE SCALE GENOMIC DNA]</scope>
    <source>
        <strain evidence="2 3">DSM 105466</strain>
    </source>
</reference>
<keyword evidence="3" id="KW-1185">Reference proteome</keyword>
<feature type="non-terminal residue" evidence="2">
    <location>
        <position position="1"/>
    </location>
</feature>
<feature type="non-terminal residue" evidence="2">
    <location>
        <position position="425"/>
    </location>
</feature>
<comment type="caution">
    <text evidence="2">The sequence shown here is derived from an EMBL/GenBank/DDBJ whole genome shotgun (WGS) entry which is preliminary data.</text>
</comment>
<evidence type="ECO:0000313" key="2">
    <source>
        <dbReference type="EMBL" id="RFU35579.1"/>
    </source>
</evidence>
<proteinExistence type="predicted"/>
<dbReference type="Proteomes" id="UP000258309">
    <property type="component" value="Unassembled WGS sequence"/>
</dbReference>
<accession>A0A3E2HQD5</accession>